<reference evidence="3 4" key="1">
    <citation type="submission" date="2024-09" db="EMBL/GenBank/DDBJ databases">
        <title>Chromosome-scale assembly of Riccia fluitans.</title>
        <authorList>
            <person name="Paukszto L."/>
            <person name="Sawicki J."/>
            <person name="Karawczyk K."/>
            <person name="Piernik-Szablinska J."/>
            <person name="Szczecinska M."/>
            <person name="Mazdziarz M."/>
        </authorList>
    </citation>
    <scope>NUCLEOTIDE SEQUENCE [LARGE SCALE GENOMIC DNA]</scope>
    <source>
        <strain evidence="3">Rf_01</strain>
        <tissue evidence="3">Aerial parts of the thallus</tissue>
    </source>
</reference>
<sequence>MWAQGKEEKGRSIQASIKVVLVLQFGHWRRVFLRSNAREILRTRVNTTDKMAAAGFAYNQKQNTTYGQVLNTNPVLGSNKNQPLPPGNMNPTRRISHSNARPPTFPRQQQQLQRVVELKVPLCCQGCEENVRFELTSLDGVNEISVDMETQKVVVKGEIQPSTILKTVKRVENRAEFWRN</sequence>
<protein>
    <recommendedName>
        <fullName evidence="2">HMA domain-containing protein</fullName>
    </recommendedName>
</protein>
<name>A0ABD1ZA18_9MARC</name>
<dbReference type="Proteomes" id="UP001605036">
    <property type="component" value="Unassembled WGS sequence"/>
</dbReference>
<dbReference type="GO" id="GO:0046872">
    <property type="term" value="F:metal ion binding"/>
    <property type="evidence" value="ECO:0007669"/>
    <property type="project" value="UniProtKB-KW"/>
</dbReference>
<dbReference type="SUPFAM" id="SSF55008">
    <property type="entry name" value="HMA, heavy metal-associated domain"/>
    <property type="match status" value="1"/>
</dbReference>
<dbReference type="InterPro" id="IPR036163">
    <property type="entry name" value="HMA_dom_sf"/>
</dbReference>
<dbReference type="PANTHER" id="PTHR22814">
    <property type="entry name" value="COPPER TRANSPORT PROTEIN ATOX1-RELATED"/>
    <property type="match status" value="1"/>
</dbReference>
<dbReference type="PROSITE" id="PS50846">
    <property type="entry name" value="HMA_2"/>
    <property type="match status" value="1"/>
</dbReference>
<dbReference type="Pfam" id="PF00403">
    <property type="entry name" value="HMA"/>
    <property type="match status" value="1"/>
</dbReference>
<dbReference type="InterPro" id="IPR006121">
    <property type="entry name" value="HMA_dom"/>
</dbReference>
<evidence type="ECO:0000313" key="4">
    <source>
        <dbReference type="Proteomes" id="UP001605036"/>
    </source>
</evidence>
<evidence type="ECO:0000313" key="3">
    <source>
        <dbReference type="EMBL" id="KAL2644639.1"/>
    </source>
</evidence>
<keyword evidence="4" id="KW-1185">Reference proteome</keyword>
<dbReference type="EMBL" id="JBHFFA010000002">
    <property type="protein sequence ID" value="KAL2644639.1"/>
    <property type="molecule type" value="Genomic_DNA"/>
</dbReference>
<evidence type="ECO:0000256" key="1">
    <source>
        <dbReference type="ARBA" id="ARBA00022723"/>
    </source>
</evidence>
<dbReference type="Gene3D" id="3.30.70.100">
    <property type="match status" value="1"/>
</dbReference>
<gene>
    <name evidence="3" type="ORF">R1flu_012226</name>
</gene>
<keyword evidence="1" id="KW-0479">Metal-binding</keyword>
<dbReference type="CDD" id="cd00371">
    <property type="entry name" value="HMA"/>
    <property type="match status" value="1"/>
</dbReference>
<evidence type="ECO:0000259" key="2">
    <source>
        <dbReference type="PROSITE" id="PS50846"/>
    </source>
</evidence>
<accession>A0ABD1ZA18</accession>
<dbReference type="AlphaFoldDB" id="A0ABD1ZA18"/>
<proteinExistence type="predicted"/>
<feature type="domain" description="HMA" evidence="2">
    <location>
        <begin position="113"/>
        <end position="176"/>
    </location>
</feature>
<comment type="caution">
    <text evidence="3">The sequence shown here is derived from an EMBL/GenBank/DDBJ whole genome shotgun (WGS) entry which is preliminary data.</text>
</comment>
<organism evidence="3 4">
    <name type="scientific">Riccia fluitans</name>
    <dbReference type="NCBI Taxonomy" id="41844"/>
    <lineage>
        <taxon>Eukaryota</taxon>
        <taxon>Viridiplantae</taxon>
        <taxon>Streptophyta</taxon>
        <taxon>Embryophyta</taxon>
        <taxon>Marchantiophyta</taxon>
        <taxon>Marchantiopsida</taxon>
        <taxon>Marchantiidae</taxon>
        <taxon>Marchantiales</taxon>
        <taxon>Ricciaceae</taxon>
        <taxon>Riccia</taxon>
    </lineage>
</organism>